<dbReference type="EnsemblPlants" id="AET00648">
    <property type="protein sequence ID" value="AET00648"/>
    <property type="gene ID" value="MTR_5g094370"/>
</dbReference>
<protein>
    <submittedName>
        <fullName evidence="1 2">Uncharacterized protein</fullName>
    </submittedName>
</protein>
<gene>
    <name evidence="1" type="ordered locus">MTR_5g094370</name>
</gene>
<dbReference type="EMBL" id="CM001221">
    <property type="protein sequence ID" value="AET00648.1"/>
    <property type="molecule type" value="Genomic_DNA"/>
</dbReference>
<dbReference type="PaxDb" id="3880-AET00648"/>
<sequence length="140" mass="15980">MEDESRLVDKMQEFSQPQCAEAYPTEIKTQEVGIRLGQTLDHAGQSNWREGCKKVIKRMNFAGRSSFWKLYGFYVQFSVRSASLDRPFSKLVAFPLSLLHAYCGSVSISMTVIIYHVQARSAKLGLIIRRDVYNLLLPQS</sequence>
<evidence type="ECO:0000313" key="1">
    <source>
        <dbReference type="EMBL" id="AET00648.1"/>
    </source>
</evidence>
<reference evidence="1 3" key="2">
    <citation type="journal article" date="2014" name="BMC Genomics">
        <title>An improved genome release (version Mt4.0) for the model legume Medicago truncatula.</title>
        <authorList>
            <person name="Tang H."/>
            <person name="Krishnakumar V."/>
            <person name="Bidwell S."/>
            <person name="Rosen B."/>
            <person name="Chan A."/>
            <person name="Zhou S."/>
            <person name="Gentzbittel L."/>
            <person name="Childs K.L."/>
            <person name="Yandell M."/>
            <person name="Gundlach H."/>
            <person name="Mayer K.F."/>
            <person name="Schwartz D.C."/>
            <person name="Town C.D."/>
        </authorList>
    </citation>
    <scope>GENOME REANNOTATION</scope>
    <source>
        <strain evidence="2 3">cv. Jemalong A17</strain>
    </source>
</reference>
<accession>G7K4D2</accession>
<dbReference type="AlphaFoldDB" id="G7K4D2"/>
<dbReference type="HOGENOM" id="CLU_1838115_0_0_1"/>
<organism evidence="1 3">
    <name type="scientific">Medicago truncatula</name>
    <name type="common">Barrel medic</name>
    <name type="synonym">Medicago tribuloides</name>
    <dbReference type="NCBI Taxonomy" id="3880"/>
    <lineage>
        <taxon>Eukaryota</taxon>
        <taxon>Viridiplantae</taxon>
        <taxon>Streptophyta</taxon>
        <taxon>Embryophyta</taxon>
        <taxon>Tracheophyta</taxon>
        <taxon>Spermatophyta</taxon>
        <taxon>Magnoliopsida</taxon>
        <taxon>eudicotyledons</taxon>
        <taxon>Gunneridae</taxon>
        <taxon>Pentapetalae</taxon>
        <taxon>rosids</taxon>
        <taxon>fabids</taxon>
        <taxon>Fabales</taxon>
        <taxon>Fabaceae</taxon>
        <taxon>Papilionoideae</taxon>
        <taxon>50 kb inversion clade</taxon>
        <taxon>NPAAA clade</taxon>
        <taxon>Hologalegina</taxon>
        <taxon>IRL clade</taxon>
        <taxon>Trifolieae</taxon>
        <taxon>Medicago</taxon>
    </lineage>
</organism>
<evidence type="ECO:0000313" key="2">
    <source>
        <dbReference type="EnsemblPlants" id="AET00648"/>
    </source>
</evidence>
<dbReference type="Proteomes" id="UP000002051">
    <property type="component" value="Chromosome 5"/>
</dbReference>
<proteinExistence type="predicted"/>
<keyword evidence="3" id="KW-1185">Reference proteome</keyword>
<reference evidence="2" key="3">
    <citation type="submission" date="2015-04" db="UniProtKB">
        <authorList>
            <consortium name="EnsemblPlants"/>
        </authorList>
    </citation>
    <scope>IDENTIFICATION</scope>
    <source>
        <strain evidence="2">cv. Jemalong A17</strain>
    </source>
</reference>
<name>G7K4D2_MEDTR</name>
<evidence type="ECO:0000313" key="3">
    <source>
        <dbReference type="Proteomes" id="UP000002051"/>
    </source>
</evidence>
<reference evidence="1 3" key="1">
    <citation type="journal article" date="2011" name="Nature">
        <title>The Medicago genome provides insight into the evolution of rhizobial symbioses.</title>
        <authorList>
            <person name="Young N.D."/>
            <person name="Debelle F."/>
            <person name="Oldroyd G.E."/>
            <person name="Geurts R."/>
            <person name="Cannon S.B."/>
            <person name="Udvardi M.K."/>
            <person name="Benedito V.A."/>
            <person name="Mayer K.F."/>
            <person name="Gouzy J."/>
            <person name="Schoof H."/>
            <person name="Van de Peer Y."/>
            <person name="Proost S."/>
            <person name="Cook D.R."/>
            <person name="Meyers B.C."/>
            <person name="Spannagl M."/>
            <person name="Cheung F."/>
            <person name="De Mita S."/>
            <person name="Krishnakumar V."/>
            <person name="Gundlach H."/>
            <person name="Zhou S."/>
            <person name="Mudge J."/>
            <person name="Bharti A.K."/>
            <person name="Murray J.D."/>
            <person name="Naoumkina M.A."/>
            <person name="Rosen B."/>
            <person name="Silverstein K.A."/>
            <person name="Tang H."/>
            <person name="Rombauts S."/>
            <person name="Zhao P.X."/>
            <person name="Zhou P."/>
            <person name="Barbe V."/>
            <person name="Bardou P."/>
            <person name="Bechner M."/>
            <person name="Bellec A."/>
            <person name="Berger A."/>
            <person name="Berges H."/>
            <person name="Bidwell S."/>
            <person name="Bisseling T."/>
            <person name="Choisne N."/>
            <person name="Couloux A."/>
            <person name="Denny R."/>
            <person name="Deshpande S."/>
            <person name="Dai X."/>
            <person name="Doyle J.J."/>
            <person name="Dudez A.M."/>
            <person name="Farmer A.D."/>
            <person name="Fouteau S."/>
            <person name="Franken C."/>
            <person name="Gibelin C."/>
            <person name="Gish J."/>
            <person name="Goldstein S."/>
            <person name="Gonzalez A.J."/>
            <person name="Green P.J."/>
            <person name="Hallab A."/>
            <person name="Hartog M."/>
            <person name="Hua A."/>
            <person name="Humphray S.J."/>
            <person name="Jeong D.H."/>
            <person name="Jing Y."/>
            <person name="Jocker A."/>
            <person name="Kenton S.M."/>
            <person name="Kim D.J."/>
            <person name="Klee K."/>
            <person name="Lai H."/>
            <person name="Lang C."/>
            <person name="Lin S."/>
            <person name="Macmil S.L."/>
            <person name="Magdelenat G."/>
            <person name="Matthews L."/>
            <person name="McCorrison J."/>
            <person name="Monaghan E.L."/>
            <person name="Mun J.H."/>
            <person name="Najar F.Z."/>
            <person name="Nicholson C."/>
            <person name="Noirot C."/>
            <person name="O'Bleness M."/>
            <person name="Paule C.R."/>
            <person name="Poulain J."/>
            <person name="Prion F."/>
            <person name="Qin B."/>
            <person name="Qu C."/>
            <person name="Retzel E.F."/>
            <person name="Riddle C."/>
            <person name="Sallet E."/>
            <person name="Samain S."/>
            <person name="Samson N."/>
            <person name="Sanders I."/>
            <person name="Saurat O."/>
            <person name="Scarpelli C."/>
            <person name="Schiex T."/>
            <person name="Segurens B."/>
            <person name="Severin A.J."/>
            <person name="Sherrier D.J."/>
            <person name="Shi R."/>
            <person name="Sims S."/>
            <person name="Singer S.R."/>
            <person name="Sinharoy S."/>
            <person name="Sterck L."/>
            <person name="Viollet A."/>
            <person name="Wang B.B."/>
            <person name="Wang K."/>
            <person name="Wang M."/>
            <person name="Wang X."/>
            <person name="Warfsmann J."/>
            <person name="Weissenbach J."/>
            <person name="White D.D."/>
            <person name="White J.D."/>
            <person name="Wiley G.B."/>
            <person name="Wincker P."/>
            <person name="Xing Y."/>
            <person name="Yang L."/>
            <person name="Yao Z."/>
            <person name="Ying F."/>
            <person name="Zhai J."/>
            <person name="Zhou L."/>
            <person name="Zuber A."/>
            <person name="Denarie J."/>
            <person name="Dixon R.A."/>
            <person name="May G.D."/>
            <person name="Schwartz D.C."/>
            <person name="Rogers J."/>
            <person name="Quetier F."/>
            <person name="Town C.D."/>
            <person name="Roe B.A."/>
        </authorList>
    </citation>
    <scope>NUCLEOTIDE SEQUENCE [LARGE SCALE GENOMIC DNA]</scope>
    <source>
        <strain evidence="1">A17</strain>
        <strain evidence="2 3">cv. Jemalong A17</strain>
    </source>
</reference>